<name>A0A835VFW3_VANPL</name>
<accession>A0A835VFW3</accession>
<organism evidence="1 2">
    <name type="scientific">Vanilla planifolia</name>
    <name type="common">Vanilla</name>
    <dbReference type="NCBI Taxonomy" id="51239"/>
    <lineage>
        <taxon>Eukaryota</taxon>
        <taxon>Viridiplantae</taxon>
        <taxon>Streptophyta</taxon>
        <taxon>Embryophyta</taxon>
        <taxon>Tracheophyta</taxon>
        <taxon>Spermatophyta</taxon>
        <taxon>Magnoliopsida</taxon>
        <taxon>Liliopsida</taxon>
        <taxon>Asparagales</taxon>
        <taxon>Orchidaceae</taxon>
        <taxon>Vanilloideae</taxon>
        <taxon>Vanilleae</taxon>
        <taxon>Vanilla</taxon>
    </lineage>
</organism>
<protein>
    <submittedName>
        <fullName evidence="1">Uncharacterized protein</fullName>
    </submittedName>
</protein>
<evidence type="ECO:0000313" key="1">
    <source>
        <dbReference type="EMBL" id="KAG0495683.1"/>
    </source>
</evidence>
<reference evidence="1 2" key="1">
    <citation type="journal article" date="2020" name="Nat. Food">
        <title>A phased Vanilla planifolia genome enables genetic improvement of flavour and production.</title>
        <authorList>
            <person name="Hasing T."/>
            <person name="Tang H."/>
            <person name="Brym M."/>
            <person name="Khazi F."/>
            <person name="Huang T."/>
            <person name="Chambers A.H."/>
        </authorList>
    </citation>
    <scope>NUCLEOTIDE SEQUENCE [LARGE SCALE GENOMIC DNA]</scope>
    <source>
        <tissue evidence="1">Leaf</tissue>
    </source>
</reference>
<keyword evidence="2" id="KW-1185">Reference proteome</keyword>
<evidence type="ECO:0000313" key="2">
    <source>
        <dbReference type="Proteomes" id="UP000636800"/>
    </source>
</evidence>
<comment type="caution">
    <text evidence="1">The sequence shown here is derived from an EMBL/GenBank/DDBJ whole genome shotgun (WGS) entry which is preliminary data.</text>
</comment>
<gene>
    <name evidence="1" type="ORF">HPP92_000374</name>
</gene>
<proteinExistence type="predicted"/>
<dbReference type="AlphaFoldDB" id="A0A835VFW3"/>
<sequence>MAAEFGRTDNLDNDTMVRLQSLTKTALIVRTFNDKSNLIAVEMAQTRIRTEDDGV</sequence>
<dbReference type="OrthoDB" id="8775810at2759"/>
<dbReference type="EMBL" id="JADCNL010000001">
    <property type="protein sequence ID" value="KAG0495683.1"/>
    <property type="molecule type" value="Genomic_DNA"/>
</dbReference>
<dbReference type="Proteomes" id="UP000636800">
    <property type="component" value="Chromosome 1"/>
</dbReference>